<dbReference type="EMBL" id="MT142477">
    <property type="protein sequence ID" value="QJA82020.1"/>
    <property type="molecule type" value="Genomic_DNA"/>
</dbReference>
<protein>
    <submittedName>
        <fullName evidence="1">Uncharacterized protein</fullName>
    </submittedName>
</protein>
<organism evidence="1">
    <name type="scientific">viral metagenome</name>
    <dbReference type="NCBI Taxonomy" id="1070528"/>
    <lineage>
        <taxon>unclassified sequences</taxon>
        <taxon>metagenomes</taxon>
        <taxon>organismal metagenomes</taxon>
    </lineage>
</organism>
<evidence type="ECO:0000313" key="1">
    <source>
        <dbReference type="EMBL" id="QJA50514.1"/>
    </source>
</evidence>
<evidence type="ECO:0000313" key="3">
    <source>
        <dbReference type="EMBL" id="QJA82020.1"/>
    </source>
</evidence>
<dbReference type="EMBL" id="MT144200">
    <property type="protein sequence ID" value="QJA50514.1"/>
    <property type="molecule type" value="Genomic_DNA"/>
</dbReference>
<name>A0A6H1ZSG4_9ZZZZ</name>
<evidence type="ECO:0000313" key="4">
    <source>
        <dbReference type="EMBL" id="QJH99439.1"/>
    </source>
</evidence>
<dbReference type="EMBL" id="MT141429">
    <property type="protein sequence ID" value="QJA61061.1"/>
    <property type="molecule type" value="Genomic_DNA"/>
</dbReference>
<sequence>MDFHIYEDGFPPDAPICDLGFSSRRPYGYCPCGENSMDWKNGPGTVFKPTGEYREKREGL</sequence>
<gene>
    <name evidence="3" type="ORF">MM415A00449_0017</name>
    <name evidence="2" type="ORF">MM415B01001_0026</name>
    <name evidence="1" type="ORF">TM448A01792_0006</name>
    <name evidence="4" type="ORF">TM448B01591_0004</name>
</gene>
<reference evidence="1" key="1">
    <citation type="submission" date="2020-03" db="EMBL/GenBank/DDBJ databases">
        <title>The deep terrestrial virosphere.</title>
        <authorList>
            <person name="Holmfeldt K."/>
            <person name="Nilsson E."/>
            <person name="Simone D."/>
            <person name="Lopez-Fernandez M."/>
            <person name="Wu X."/>
            <person name="de Brujin I."/>
            <person name="Lundin D."/>
            <person name="Andersson A."/>
            <person name="Bertilsson S."/>
            <person name="Dopson M."/>
        </authorList>
    </citation>
    <scope>NUCLEOTIDE SEQUENCE</scope>
    <source>
        <strain evidence="3">MM415A00449</strain>
        <strain evidence="2">MM415B01001</strain>
        <strain evidence="1">TM448A01792</strain>
        <strain evidence="4">TM448B01591</strain>
    </source>
</reference>
<dbReference type="AlphaFoldDB" id="A0A6H1ZSG4"/>
<dbReference type="EMBL" id="MT144789">
    <property type="protein sequence ID" value="QJH99439.1"/>
    <property type="molecule type" value="Genomic_DNA"/>
</dbReference>
<accession>A0A6H1ZSG4</accession>
<evidence type="ECO:0000313" key="2">
    <source>
        <dbReference type="EMBL" id="QJA61061.1"/>
    </source>
</evidence>
<proteinExistence type="predicted"/>